<evidence type="ECO:0000313" key="1">
    <source>
        <dbReference type="EMBL" id="MFC4313155.1"/>
    </source>
</evidence>
<comment type="caution">
    <text evidence="1">The sequence shown here is derived from an EMBL/GenBank/DDBJ whole genome shotgun (WGS) entry which is preliminary data.</text>
</comment>
<dbReference type="InterPro" id="IPR014710">
    <property type="entry name" value="RmlC-like_jellyroll"/>
</dbReference>
<sequence length="165" mass="18090">MTQEFQTVFGSLQDYAKGELEIINDSPKNYAFSNVFDVASRSAAYEKVVVAINLGYVLETLRAEGTSPWFAASHDEFAIVMDGEVEVELTKLDAPAAPATKKGTVSLSGEPAGRRMGTVKCKRGHQVLLPQGAAYRFKAARPGVILLQTIEGELSKQKWREICYT</sequence>
<proteinExistence type="predicted"/>
<gene>
    <name evidence="1" type="ORF">ACFPN2_29020</name>
</gene>
<organism evidence="1 2">
    <name type="scientific">Steroidobacter flavus</name>
    <dbReference type="NCBI Taxonomy" id="1842136"/>
    <lineage>
        <taxon>Bacteria</taxon>
        <taxon>Pseudomonadati</taxon>
        <taxon>Pseudomonadota</taxon>
        <taxon>Gammaproteobacteria</taxon>
        <taxon>Steroidobacterales</taxon>
        <taxon>Steroidobacteraceae</taxon>
        <taxon>Steroidobacter</taxon>
    </lineage>
</organism>
<dbReference type="Proteomes" id="UP001595904">
    <property type="component" value="Unassembled WGS sequence"/>
</dbReference>
<dbReference type="RefSeq" id="WP_380603215.1">
    <property type="nucleotide sequence ID" value="NZ_JBHSDU010000015.1"/>
</dbReference>
<dbReference type="Gene3D" id="2.60.120.10">
    <property type="entry name" value="Jelly Rolls"/>
    <property type="match status" value="1"/>
</dbReference>
<evidence type="ECO:0000313" key="2">
    <source>
        <dbReference type="Proteomes" id="UP001595904"/>
    </source>
</evidence>
<protein>
    <submittedName>
        <fullName evidence="1">Hydroxyquinol 1,2-dioxygenase</fullName>
    </submittedName>
</protein>
<reference evidence="2" key="1">
    <citation type="journal article" date="2019" name="Int. J. Syst. Evol. Microbiol.">
        <title>The Global Catalogue of Microorganisms (GCM) 10K type strain sequencing project: providing services to taxonomists for standard genome sequencing and annotation.</title>
        <authorList>
            <consortium name="The Broad Institute Genomics Platform"/>
            <consortium name="The Broad Institute Genome Sequencing Center for Infectious Disease"/>
            <person name="Wu L."/>
            <person name="Ma J."/>
        </authorList>
    </citation>
    <scope>NUCLEOTIDE SEQUENCE [LARGE SCALE GENOMIC DNA]</scope>
    <source>
        <strain evidence="2">CGMCC 1.10759</strain>
    </source>
</reference>
<name>A0ABV8T272_9GAMM</name>
<dbReference type="SUPFAM" id="SSF51182">
    <property type="entry name" value="RmlC-like cupins"/>
    <property type="match status" value="1"/>
</dbReference>
<accession>A0ABV8T272</accession>
<dbReference type="CDD" id="cd20297">
    <property type="entry name" value="cupin_HQDO_small"/>
    <property type="match status" value="1"/>
</dbReference>
<dbReference type="InterPro" id="IPR011051">
    <property type="entry name" value="RmlC_Cupin_sf"/>
</dbReference>
<dbReference type="EMBL" id="JBHSDU010000015">
    <property type="protein sequence ID" value="MFC4313155.1"/>
    <property type="molecule type" value="Genomic_DNA"/>
</dbReference>
<keyword evidence="2" id="KW-1185">Reference proteome</keyword>